<accession>T1A800</accession>
<proteinExistence type="predicted"/>
<dbReference type="EMBL" id="AUZZ01008438">
    <property type="protein sequence ID" value="EQD37980.1"/>
    <property type="molecule type" value="Genomic_DNA"/>
</dbReference>
<dbReference type="GO" id="GO:0006396">
    <property type="term" value="P:RNA processing"/>
    <property type="evidence" value="ECO:0007669"/>
    <property type="project" value="InterPro"/>
</dbReference>
<dbReference type="InterPro" id="IPR025721">
    <property type="entry name" value="Exosome_cplx_N_dom"/>
</dbReference>
<comment type="caution">
    <text evidence="3">The sequence shown here is derived from an EMBL/GenBank/DDBJ whole genome shotgun (WGS) entry which is preliminary data.</text>
</comment>
<dbReference type="PANTHER" id="PTHR12686">
    <property type="entry name" value="3'-5' EXORIBONUCLEASE CSL4-RELATED"/>
    <property type="match status" value="1"/>
</dbReference>
<evidence type="ECO:0000256" key="1">
    <source>
        <dbReference type="ARBA" id="ARBA00022835"/>
    </source>
</evidence>
<dbReference type="Pfam" id="PF14382">
    <property type="entry name" value="ECR1_N"/>
    <property type="match status" value="1"/>
</dbReference>
<evidence type="ECO:0000259" key="2">
    <source>
        <dbReference type="Pfam" id="PF14382"/>
    </source>
</evidence>
<dbReference type="GO" id="GO:0005634">
    <property type="term" value="C:nucleus"/>
    <property type="evidence" value="ECO:0007669"/>
    <property type="project" value="UniProtKB-ARBA"/>
</dbReference>
<dbReference type="InterPro" id="IPR012340">
    <property type="entry name" value="NA-bd_OB-fold"/>
</dbReference>
<sequence>MFKMADDLVFPGDKITIEEESAPGKLTYAEEGNVYSLVVGKAKVQQGTAEVEYMKDVERFRRGMTVVGEITDDLHAVMFVKINPLTKGDVTYVALKSGKILVSERRSSDRHDFHRREERPAGKPFRLGDIVIGRIAGEDNDVYNLSVHDPESGVVYAECERCSTALTLEDDKGTLKCGACEHEEYRKISPYYGDFKKIEMKLG</sequence>
<feature type="domain" description="Exosome complex component N-terminal" evidence="2">
    <location>
        <begin position="8"/>
        <end position="43"/>
    </location>
</feature>
<name>T1A800_9ZZZZ</name>
<evidence type="ECO:0000313" key="3">
    <source>
        <dbReference type="EMBL" id="EQD37980.1"/>
    </source>
</evidence>
<dbReference type="NCBIfam" id="NF034126">
    <property type="entry name" value="PRK09521.1"/>
    <property type="match status" value="1"/>
</dbReference>
<reference evidence="3" key="1">
    <citation type="submission" date="2013-08" db="EMBL/GenBank/DDBJ databases">
        <authorList>
            <person name="Mendez C."/>
            <person name="Richter M."/>
            <person name="Ferrer M."/>
            <person name="Sanchez J."/>
        </authorList>
    </citation>
    <scope>NUCLEOTIDE SEQUENCE</scope>
</reference>
<dbReference type="SUPFAM" id="SSF50249">
    <property type="entry name" value="Nucleic acid-binding proteins"/>
    <property type="match status" value="1"/>
</dbReference>
<gene>
    <name evidence="3" type="ORF">B2A_11677</name>
</gene>
<dbReference type="SUPFAM" id="SSF110324">
    <property type="entry name" value="Ribosomal L27 protein-like"/>
    <property type="match status" value="1"/>
</dbReference>
<dbReference type="PANTHER" id="PTHR12686:SF8">
    <property type="entry name" value="EXOSOME COMPLEX COMPONENT CSL4"/>
    <property type="match status" value="1"/>
</dbReference>
<organism evidence="3">
    <name type="scientific">mine drainage metagenome</name>
    <dbReference type="NCBI Taxonomy" id="410659"/>
    <lineage>
        <taxon>unclassified sequences</taxon>
        <taxon>metagenomes</taxon>
        <taxon>ecological metagenomes</taxon>
    </lineage>
</organism>
<keyword evidence="1" id="KW-0271">Exosome</keyword>
<dbReference type="AlphaFoldDB" id="T1A800"/>
<reference evidence="3" key="2">
    <citation type="journal article" date="2014" name="ISME J.">
        <title>Microbial stratification in low pH oxic and suboxic macroscopic growths along an acid mine drainage.</title>
        <authorList>
            <person name="Mendez-Garcia C."/>
            <person name="Mesa V."/>
            <person name="Sprenger R.R."/>
            <person name="Richter M."/>
            <person name="Diez M.S."/>
            <person name="Solano J."/>
            <person name="Bargiela R."/>
            <person name="Golyshina O.V."/>
            <person name="Manteca A."/>
            <person name="Ramos J.L."/>
            <person name="Gallego J.R."/>
            <person name="Llorente I."/>
            <person name="Martins Dos Santos V.A."/>
            <person name="Jensen O.N."/>
            <person name="Pelaez A.I."/>
            <person name="Sanchez J."/>
            <person name="Ferrer M."/>
        </authorList>
    </citation>
    <scope>NUCLEOTIDE SEQUENCE</scope>
</reference>
<dbReference type="Gene3D" id="2.40.50.100">
    <property type="match status" value="1"/>
</dbReference>
<protein>
    <submittedName>
        <fullName evidence="3">Exosome complex RNA-binding protein Csl4</fullName>
    </submittedName>
</protein>
<dbReference type="InterPro" id="IPR039771">
    <property type="entry name" value="Csl4"/>
</dbReference>
<dbReference type="Gene3D" id="2.40.50.140">
    <property type="entry name" value="Nucleic acid-binding proteins"/>
    <property type="match status" value="1"/>
</dbReference>
<dbReference type="GO" id="GO:0000178">
    <property type="term" value="C:exosome (RNase complex)"/>
    <property type="evidence" value="ECO:0007669"/>
    <property type="project" value="UniProtKB-KW"/>
</dbReference>